<keyword evidence="7" id="KW-1185">Reference proteome</keyword>
<organism evidence="6 7">
    <name type="scientific">Roseospira navarrensis</name>
    <dbReference type="NCBI Taxonomy" id="140058"/>
    <lineage>
        <taxon>Bacteria</taxon>
        <taxon>Pseudomonadati</taxon>
        <taxon>Pseudomonadota</taxon>
        <taxon>Alphaproteobacteria</taxon>
        <taxon>Rhodospirillales</taxon>
        <taxon>Rhodospirillaceae</taxon>
        <taxon>Roseospira</taxon>
    </lineage>
</organism>
<evidence type="ECO:0000256" key="3">
    <source>
        <dbReference type="ARBA" id="ARBA00022448"/>
    </source>
</evidence>
<dbReference type="EMBL" id="WIVE01000017">
    <property type="protein sequence ID" value="MQX36339.1"/>
    <property type="molecule type" value="Genomic_DNA"/>
</dbReference>
<dbReference type="Pfam" id="PF00496">
    <property type="entry name" value="SBP_bac_5"/>
    <property type="match status" value="1"/>
</dbReference>
<evidence type="ECO:0000313" key="7">
    <source>
        <dbReference type="Proteomes" id="UP000434582"/>
    </source>
</evidence>
<dbReference type="OrthoDB" id="9803988at2"/>
<dbReference type="GO" id="GO:0015833">
    <property type="term" value="P:peptide transport"/>
    <property type="evidence" value="ECO:0007669"/>
    <property type="project" value="TreeGrafter"/>
</dbReference>
<keyword evidence="4" id="KW-0732">Signal</keyword>
<dbReference type="Gene3D" id="3.40.190.10">
    <property type="entry name" value="Periplasmic binding protein-like II"/>
    <property type="match status" value="1"/>
</dbReference>
<evidence type="ECO:0000259" key="5">
    <source>
        <dbReference type="Pfam" id="PF00496"/>
    </source>
</evidence>
<dbReference type="InterPro" id="IPR000914">
    <property type="entry name" value="SBP_5_dom"/>
</dbReference>
<evidence type="ECO:0000256" key="4">
    <source>
        <dbReference type="ARBA" id="ARBA00022729"/>
    </source>
</evidence>
<comment type="similarity">
    <text evidence="2">Belongs to the bacterial solute-binding protein 5 family.</text>
</comment>
<protein>
    <submittedName>
        <fullName evidence="6">ABC transporter substrate-binding protein</fullName>
    </submittedName>
</protein>
<evidence type="ECO:0000256" key="2">
    <source>
        <dbReference type="ARBA" id="ARBA00005695"/>
    </source>
</evidence>
<dbReference type="GO" id="GO:1904680">
    <property type="term" value="F:peptide transmembrane transporter activity"/>
    <property type="evidence" value="ECO:0007669"/>
    <property type="project" value="TreeGrafter"/>
</dbReference>
<dbReference type="CDD" id="cd00995">
    <property type="entry name" value="PBP2_NikA_DppA_OppA_like"/>
    <property type="match status" value="1"/>
</dbReference>
<comment type="caution">
    <text evidence="6">The sequence shown here is derived from an EMBL/GenBank/DDBJ whole genome shotgun (WGS) entry which is preliminary data.</text>
</comment>
<dbReference type="InterPro" id="IPR030678">
    <property type="entry name" value="Peptide/Ni-bd"/>
</dbReference>
<reference evidence="6 7" key="1">
    <citation type="submission" date="2019-10" db="EMBL/GenBank/DDBJ databases">
        <title>Draft whole-genome sequence of the purple nonsulfur photosynthetic bacterium Roseospira navarrensis DSM 15114.</title>
        <authorList>
            <person name="Kyndt J.A."/>
            <person name="Meyer T.E."/>
        </authorList>
    </citation>
    <scope>NUCLEOTIDE SEQUENCE [LARGE SCALE GENOMIC DNA]</scope>
    <source>
        <strain evidence="6 7">DSM 15114</strain>
    </source>
</reference>
<feature type="domain" description="Solute-binding protein family 5" evidence="5">
    <location>
        <begin position="82"/>
        <end position="454"/>
    </location>
</feature>
<proteinExistence type="inferred from homology"/>
<dbReference type="PIRSF" id="PIRSF002741">
    <property type="entry name" value="MppA"/>
    <property type="match status" value="1"/>
</dbReference>
<dbReference type="GO" id="GO:0030288">
    <property type="term" value="C:outer membrane-bounded periplasmic space"/>
    <property type="evidence" value="ECO:0007669"/>
    <property type="project" value="UniProtKB-ARBA"/>
</dbReference>
<dbReference type="Gene3D" id="3.10.105.10">
    <property type="entry name" value="Dipeptide-binding Protein, Domain 3"/>
    <property type="match status" value="1"/>
</dbReference>
<keyword evidence="3" id="KW-0813">Transport</keyword>
<comment type="subcellular location">
    <subcellularLocation>
        <location evidence="1">Periplasm</location>
    </subcellularLocation>
</comment>
<evidence type="ECO:0000256" key="1">
    <source>
        <dbReference type="ARBA" id="ARBA00004418"/>
    </source>
</evidence>
<evidence type="ECO:0000313" key="6">
    <source>
        <dbReference type="EMBL" id="MQX36339.1"/>
    </source>
</evidence>
<dbReference type="AlphaFoldDB" id="A0A7X2D2J0"/>
<dbReference type="Proteomes" id="UP000434582">
    <property type="component" value="Unassembled WGS sequence"/>
</dbReference>
<dbReference type="SUPFAM" id="SSF53850">
    <property type="entry name" value="Periplasmic binding protein-like II"/>
    <property type="match status" value="1"/>
</dbReference>
<dbReference type="InterPro" id="IPR039424">
    <property type="entry name" value="SBP_5"/>
</dbReference>
<sequence>MGATALVAAGLTGGAGLDGPRGFGPAPALAADDITQGGTMTVTYKDDVSTLDPAIGYDWQNWSMIKSLFDGLMDYEPGTTDLVTDLAESFEVSEDGTVYTFKLREGVTFHNGREMTAADVKYSLDRVVNPETQSPGAGFFDSIEGFEAANSGEADGLSGIEVVDDDTVRFHLSRPDAPFLHKLALNFAHVVPREAVEEYGADFGKNPVGTGAFMLDEWTLGQRVVFARNPDYYHEGIPRLDRIVFEVGQEPIVATLRLQRGEVDIAGDGIPPAKFLEITQDPEYEDFIIKGNQLHTGYVTLNVRMAPFDDPMVRKAVNMAINKDRIVRIINGRATPANQPLPPLMPGYAEDYEGYAFDPEQARAMLAEAGYADGFETELFVANTDPQPRIAQAIQQDLAEVGIEAAITSLAQSNVIAAGGEPDQAPMIWSGGMAWIADFPDPSNFYGPILGCGGAVPGGWNWAWYCNEELDAKATKADSMADPAQADARIQMWREIFLGVMEDAPWVPIFNEQRYTLRSPVLGGPDAIFVDPVHIPVHYDYVYRTDVQ</sequence>
<accession>A0A7X2D2J0</accession>
<gene>
    <name evidence="6" type="ORF">GHC57_07385</name>
</gene>
<name>A0A7X2D2J0_9PROT</name>
<dbReference type="GO" id="GO:0043190">
    <property type="term" value="C:ATP-binding cassette (ABC) transporter complex"/>
    <property type="evidence" value="ECO:0007669"/>
    <property type="project" value="InterPro"/>
</dbReference>
<dbReference type="PANTHER" id="PTHR30290:SF9">
    <property type="entry name" value="OLIGOPEPTIDE-BINDING PROTEIN APPA"/>
    <property type="match status" value="1"/>
</dbReference>
<dbReference type="PANTHER" id="PTHR30290">
    <property type="entry name" value="PERIPLASMIC BINDING COMPONENT OF ABC TRANSPORTER"/>
    <property type="match status" value="1"/>
</dbReference>